<dbReference type="Proteomes" id="UP001234178">
    <property type="component" value="Unassembled WGS sequence"/>
</dbReference>
<accession>A0ABQ9ZZH7</accession>
<comment type="caution">
    <text evidence="1">The sequence shown here is derived from an EMBL/GenBank/DDBJ whole genome shotgun (WGS) entry which is preliminary data.</text>
</comment>
<organism evidence="1 2">
    <name type="scientific">Daphnia magna</name>
    <dbReference type="NCBI Taxonomy" id="35525"/>
    <lineage>
        <taxon>Eukaryota</taxon>
        <taxon>Metazoa</taxon>
        <taxon>Ecdysozoa</taxon>
        <taxon>Arthropoda</taxon>
        <taxon>Crustacea</taxon>
        <taxon>Branchiopoda</taxon>
        <taxon>Diplostraca</taxon>
        <taxon>Cladocera</taxon>
        <taxon>Anomopoda</taxon>
        <taxon>Daphniidae</taxon>
        <taxon>Daphnia</taxon>
    </lineage>
</organism>
<gene>
    <name evidence="1" type="ORF">OUZ56_000139</name>
</gene>
<evidence type="ECO:0000313" key="1">
    <source>
        <dbReference type="EMBL" id="KAK4018070.1"/>
    </source>
</evidence>
<dbReference type="EMBL" id="JAOYFB010000036">
    <property type="protein sequence ID" value="KAK4018070.1"/>
    <property type="molecule type" value="Genomic_DNA"/>
</dbReference>
<keyword evidence="2" id="KW-1185">Reference proteome</keyword>
<proteinExistence type="predicted"/>
<protein>
    <submittedName>
        <fullName evidence="1">Uncharacterized protein</fullName>
    </submittedName>
</protein>
<reference evidence="1 2" key="1">
    <citation type="journal article" date="2023" name="Nucleic Acids Res.">
        <title>The hologenome of Daphnia magna reveals possible DNA methylation and microbiome-mediated evolution of the host genome.</title>
        <authorList>
            <person name="Chaturvedi A."/>
            <person name="Li X."/>
            <person name="Dhandapani V."/>
            <person name="Marshall H."/>
            <person name="Kissane S."/>
            <person name="Cuenca-Cambronero M."/>
            <person name="Asole G."/>
            <person name="Calvet F."/>
            <person name="Ruiz-Romero M."/>
            <person name="Marangio P."/>
            <person name="Guigo R."/>
            <person name="Rago D."/>
            <person name="Mirbahai L."/>
            <person name="Eastwood N."/>
            <person name="Colbourne J.K."/>
            <person name="Zhou J."/>
            <person name="Mallon E."/>
            <person name="Orsini L."/>
        </authorList>
    </citation>
    <scope>NUCLEOTIDE SEQUENCE [LARGE SCALE GENOMIC DNA]</scope>
    <source>
        <strain evidence="1">LRV0_1</strain>
    </source>
</reference>
<evidence type="ECO:0000313" key="2">
    <source>
        <dbReference type="Proteomes" id="UP001234178"/>
    </source>
</evidence>
<sequence length="82" mass="8916">MAHKQHGFYVVMRSDDPVFLQELFGGQLLMAPMFGSSAVARPLTPPTRTVDGVSACVSSNIRPNEFHYTNVANKIYNSVSGG</sequence>
<name>A0ABQ9ZZH7_9CRUS</name>